<dbReference type="SUPFAM" id="SSF53474">
    <property type="entry name" value="alpha/beta-Hydrolases"/>
    <property type="match status" value="1"/>
</dbReference>
<dbReference type="InterPro" id="IPR014940">
    <property type="entry name" value="BAAT_C"/>
</dbReference>
<feature type="transmembrane region" description="Helical" evidence="1">
    <location>
        <begin position="7"/>
        <end position="28"/>
    </location>
</feature>
<feature type="domain" description="BAAT/Acyl-CoA thioester hydrolase C-terminal" evidence="2">
    <location>
        <begin position="135"/>
        <end position="286"/>
    </location>
</feature>
<accession>A0A7G5FHG4</accession>
<keyword evidence="3" id="KW-0378">Hydrolase</keyword>
<gene>
    <name evidence="3" type="ORF">HW450_04880</name>
</gene>
<dbReference type="InterPro" id="IPR029058">
    <property type="entry name" value="AB_hydrolase_fold"/>
</dbReference>
<dbReference type="EMBL" id="CP059833">
    <property type="protein sequence ID" value="QMV86055.1"/>
    <property type="molecule type" value="Genomic_DNA"/>
</dbReference>
<dbReference type="PANTHER" id="PTHR10824:SF4">
    <property type="entry name" value="ACYL-COENZYME A THIOESTERASE 1-LIKE"/>
    <property type="match status" value="1"/>
</dbReference>
<evidence type="ECO:0000256" key="1">
    <source>
        <dbReference type="SAM" id="Phobius"/>
    </source>
</evidence>
<dbReference type="PANTHER" id="PTHR10824">
    <property type="entry name" value="ACYL-COENZYME A THIOESTERASE-RELATED"/>
    <property type="match status" value="1"/>
</dbReference>
<dbReference type="Pfam" id="PF08840">
    <property type="entry name" value="BAAT_C"/>
    <property type="match status" value="1"/>
</dbReference>
<dbReference type="GO" id="GO:0006637">
    <property type="term" value="P:acyl-CoA metabolic process"/>
    <property type="evidence" value="ECO:0007669"/>
    <property type="project" value="TreeGrafter"/>
</dbReference>
<evidence type="ECO:0000313" key="3">
    <source>
        <dbReference type="EMBL" id="QMV86055.1"/>
    </source>
</evidence>
<dbReference type="Proteomes" id="UP000515570">
    <property type="component" value="Chromosome"/>
</dbReference>
<reference evidence="3 4" key="1">
    <citation type="submission" date="2020-07" db="EMBL/GenBank/DDBJ databases">
        <title>non toxigenic Corynebacterium sp. nov from a clinical source.</title>
        <authorList>
            <person name="Bernier A.-M."/>
            <person name="Bernard K."/>
        </authorList>
    </citation>
    <scope>NUCLEOTIDE SEQUENCE [LARGE SCALE GENOMIC DNA]</scope>
    <source>
        <strain evidence="4">NML 93-0612</strain>
    </source>
</reference>
<dbReference type="GO" id="GO:0047617">
    <property type="term" value="F:fatty acyl-CoA hydrolase activity"/>
    <property type="evidence" value="ECO:0007669"/>
    <property type="project" value="TreeGrafter"/>
</dbReference>
<dbReference type="RefSeq" id="WP_182386870.1">
    <property type="nucleotide sequence ID" value="NZ_CP059833.1"/>
</dbReference>
<keyword evidence="1" id="KW-1133">Transmembrane helix</keyword>
<dbReference type="AlphaFoldDB" id="A0A7G5FHG4"/>
<evidence type="ECO:0000259" key="2">
    <source>
        <dbReference type="Pfam" id="PF08840"/>
    </source>
</evidence>
<proteinExistence type="predicted"/>
<evidence type="ECO:0000313" key="4">
    <source>
        <dbReference type="Proteomes" id="UP000515570"/>
    </source>
</evidence>
<keyword evidence="1" id="KW-0472">Membrane</keyword>
<keyword evidence="4" id="KW-1185">Reference proteome</keyword>
<keyword evidence="1" id="KW-0812">Transmembrane</keyword>
<dbReference type="Gene3D" id="3.40.50.1820">
    <property type="entry name" value="alpha/beta hydrolase"/>
    <property type="match status" value="1"/>
</dbReference>
<dbReference type="GO" id="GO:0006631">
    <property type="term" value="P:fatty acid metabolic process"/>
    <property type="evidence" value="ECO:0007669"/>
    <property type="project" value="TreeGrafter"/>
</dbReference>
<name>A0A7G5FHG4_9CORY</name>
<organism evidence="3 4">
    <name type="scientific">Corynebacterium hindlerae</name>
    <dbReference type="NCBI Taxonomy" id="699041"/>
    <lineage>
        <taxon>Bacteria</taxon>
        <taxon>Bacillati</taxon>
        <taxon>Actinomycetota</taxon>
        <taxon>Actinomycetes</taxon>
        <taxon>Mycobacteriales</taxon>
        <taxon>Corynebacteriaceae</taxon>
        <taxon>Corynebacterium</taxon>
    </lineage>
</organism>
<sequence length="330" mass="36275">MKKLLKFLLAMLVAVVIIVGVLFGIHSYNSSRFAVPGANPRDKSSYETSQSISPIEGTYLNGFHFLPTEKRHQGVVITFGGSEGSPSYDRAKQLWEQGYEVYALFFFGQPNQQESLAEVPLEFFGEVTALIPEGPITVIGASKGAELTANLAARGAKIDNIVLFTPSEYTYEGLAFGQQEKSSFTQDGEPVPFLPFRNSEVGPSLKMLADMALGLPIRYREIYSSMPERADNTEAARIPIENFHGQGLLFADDQDAMWPGDIAATNLAERNPGLEAHVYPGAGHMFSEDITTFGPSWEKMLGGTVEDNRTAKQDSDRILLDKLSQWHPAS</sequence>
<protein>
    <submittedName>
        <fullName evidence="3">Acyl-CoA thioester hydrolase</fullName>
    </submittedName>
</protein>